<evidence type="ECO:0000256" key="1">
    <source>
        <dbReference type="ARBA" id="ARBA00004196"/>
    </source>
</evidence>
<proteinExistence type="predicted"/>
<keyword evidence="2" id="KW-0201">Cytochrome c-type biogenesis</keyword>
<gene>
    <name evidence="6" type="ORF">METZ01_LOCUS121996</name>
</gene>
<comment type="subcellular location">
    <subcellularLocation>
        <location evidence="1">Cell envelope</location>
    </subcellularLocation>
</comment>
<dbReference type="EMBL" id="UINC01016640">
    <property type="protein sequence ID" value="SVA69142.1"/>
    <property type="molecule type" value="Genomic_DNA"/>
</dbReference>
<dbReference type="AlphaFoldDB" id="A0A381XXC7"/>
<evidence type="ECO:0000256" key="4">
    <source>
        <dbReference type="ARBA" id="ARBA00023284"/>
    </source>
</evidence>
<dbReference type="Gene3D" id="3.40.30.10">
    <property type="entry name" value="Glutaredoxin"/>
    <property type="match status" value="1"/>
</dbReference>
<evidence type="ECO:0000313" key="6">
    <source>
        <dbReference type="EMBL" id="SVA69142.1"/>
    </source>
</evidence>
<dbReference type="GO" id="GO:0016209">
    <property type="term" value="F:antioxidant activity"/>
    <property type="evidence" value="ECO:0007669"/>
    <property type="project" value="InterPro"/>
</dbReference>
<keyword evidence="4" id="KW-0676">Redox-active center</keyword>
<evidence type="ECO:0000256" key="2">
    <source>
        <dbReference type="ARBA" id="ARBA00022748"/>
    </source>
</evidence>
<dbReference type="PANTHER" id="PTHR42852:SF6">
    <property type="entry name" value="THIOL:DISULFIDE INTERCHANGE PROTEIN DSBE"/>
    <property type="match status" value="1"/>
</dbReference>
<dbReference type="InterPro" id="IPR000866">
    <property type="entry name" value="AhpC/TSA"/>
</dbReference>
<dbReference type="GO" id="GO:0017004">
    <property type="term" value="P:cytochrome complex assembly"/>
    <property type="evidence" value="ECO:0007669"/>
    <property type="project" value="UniProtKB-KW"/>
</dbReference>
<protein>
    <recommendedName>
        <fullName evidence="5">Thioredoxin domain-containing protein</fullName>
    </recommendedName>
</protein>
<dbReference type="InterPro" id="IPR050553">
    <property type="entry name" value="Thioredoxin_ResA/DsbE_sf"/>
</dbReference>
<name>A0A381XXC7_9ZZZZ</name>
<dbReference type="GO" id="GO:0016491">
    <property type="term" value="F:oxidoreductase activity"/>
    <property type="evidence" value="ECO:0007669"/>
    <property type="project" value="InterPro"/>
</dbReference>
<keyword evidence="3" id="KW-1015">Disulfide bond</keyword>
<evidence type="ECO:0000256" key="3">
    <source>
        <dbReference type="ARBA" id="ARBA00023157"/>
    </source>
</evidence>
<dbReference type="GO" id="GO:0030313">
    <property type="term" value="C:cell envelope"/>
    <property type="evidence" value="ECO:0007669"/>
    <property type="project" value="UniProtKB-SubCell"/>
</dbReference>
<dbReference type="InterPro" id="IPR013766">
    <property type="entry name" value="Thioredoxin_domain"/>
</dbReference>
<reference evidence="6" key="1">
    <citation type="submission" date="2018-05" db="EMBL/GenBank/DDBJ databases">
        <authorList>
            <person name="Lanie J.A."/>
            <person name="Ng W.-L."/>
            <person name="Kazmierczak K.M."/>
            <person name="Andrzejewski T.M."/>
            <person name="Davidsen T.M."/>
            <person name="Wayne K.J."/>
            <person name="Tettelin H."/>
            <person name="Glass J.I."/>
            <person name="Rusch D."/>
            <person name="Podicherti R."/>
            <person name="Tsui H.-C.T."/>
            <person name="Winkler M.E."/>
        </authorList>
    </citation>
    <scope>NUCLEOTIDE SEQUENCE</scope>
</reference>
<evidence type="ECO:0000259" key="5">
    <source>
        <dbReference type="PROSITE" id="PS51352"/>
    </source>
</evidence>
<dbReference type="PROSITE" id="PS51352">
    <property type="entry name" value="THIOREDOXIN_2"/>
    <property type="match status" value="1"/>
</dbReference>
<dbReference type="SUPFAM" id="SSF52833">
    <property type="entry name" value="Thioredoxin-like"/>
    <property type="match status" value="1"/>
</dbReference>
<dbReference type="Pfam" id="PF00578">
    <property type="entry name" value="AhpC-TSA"/>
    <property type="match status" value="1"/>
</dbReference>
<sequence>MERVMRKIFLSLVFIILAVVPAFAGSPSPGEQAPEFSLKSMDGKQVALSDFKGKVVLIGMFHICVPCMNQAMEFNKVRDQLNEDQVVILGINTNGDSKEAVAGYLSKFPEKVQFPYLIDPVKGVYQSYLQRDMPTVLIIDQKGILNARAPAVSADQLVAHIKKML</sequence>
<accession>A0A381XXC7</accession>
<dbReference type="CDD" id="cd02966">
    <property type="entry name" value="TlpA_like_family"/>
    <property type="match status" value="1"/>
</dbReference>
<feature type="domain" description="Thioredoxin" evidence="5">
    <location>
        <begin position="27"/>
        <end position="165"/>
    </location>
</feature>
<organism evidence="6">
    <name type="scientific">marine metagenome</name>
    <dbReference type="NCBI Taxonomy" id="408172"/>
    <lineage>
        <taxon>unclassified sequences</taxon>
        <taxon>metagenomes</taxon>
        <taxon>ecological metagenomes</taxon>
    </lineage>
</organism>
<dbReference type="InterPro" id="IPR036249">
    <property type="entry name" value="Thioredoxin-like_sf"/>
</dbReference>
<dbReference type="PANTHER" id="PTHR42852">
    <property type="entry name" value="THIOL:DISULFIDE INTERCHANGE PROTEIN DSBE"/>
    <property type="match status" value="1"/>
</dbReference>